<reference evidence="2 3" key="1">
    <citation type="submission" date="2017-12" db="EMBL/GenBank/DDBJ databases">
        <title>Integrating genomic resources of turbot (Scophthalmus maximus) in depth evaluation of genetic and physical mapping variation across individuals.</title>
        <authorList>
            <person name="Martinez P."/>
        </authorList>
    </citation>
    <scope>NUCLEOTIDE SEQUENCE [LARGE SCALE GENOMIC DNA]</scope>
</reference>
<feature type="region of interest" description="Disordered" evidence="1">
    <location>
        <begin position="1"/>
        <end position="53"/>
    </location>
</feature>
<dbReference type="EMBL" id="CP026256">
    <property type="protein sequence ID" value="AWP13485.1"/>
    <property type="molecule type" value="Genomic_DNA"/>
</dbReference>
<sequence>MTATQPPGGSRGERAGEAARGRRLPNNGTGGKKAIRGDLGLISQGTKGERQRGGRFVESRGFIHISPMKWLKAKQTQRRVGVSVRSAASPTRQGLLLLPLGSLTIN</sequence>
<gene>
    <name evidence="2" type="ORF">SMAX5B_001154</name>
</gene>
<accession>A0A2U9CAA0</accession>
<protein>
    <submittedName>
        <fullName evidence="2">Uncharacterized protein</fullName>
    </submittedName>
</protein>
<feature type="compositionally biased region" description="Basic and acidic residues" evidence="1">
    <location>
        <begin position="11"/>
        <end position="20"/>
    </location>
</feature>
<name>A0A2U9CAA0_SCOMX</name>
<proteinExistence type="predicted"/>
<dbReference type="AlphaFoldDB" id="A0A2U9CAA0"/>
<organism evidence="2 3">
    <name type="scientific">Scophthalmus maximus</name>
    <name type="common">Turbot</name>
    <name type="synonym">Psetta maxima</name>
    <dbReference type="NCBI Taxonomy" id="52904"/>
    <lineage>
        <taxon>Eukaryota</taxon>
        <taxon>Metazoa</taxon>
        <taxon>Chordata</taxon>
        <taxon>Craniata</taxon>
        <taxon>Vertebrata</taxon>
        <taxon>Euteleostomi</taxon>
        <taxon>Actinopterygii</taxon>
        <taxon>Neopterygii</taxon>
        <taxon>Teleostei</taxon>
        <taxon>Neoteleostei</taxon>
        <taxon>Acanthomorphata</taxon>
        <taxon>Carangaria</taxon>
        <taxon>Pleuronectiformes</taxon>
        <taxon>Pleuronectoidei</taxon>
        <taxon>Scophthalmidae</taxon>
        <taxon>Scophthalmus</taxon>
    </lineage>
</organism>
<keyword evidence="3" id="KW-1185">Reference proteome</keyword>
<evidence type="ECO:0000313" key="3">
    <source>
        <dbReference type="Proteomes" id="UP000246464"/>
    </source>
</evidence>
<evidence type="ECO:0000313" key="2">
    <source>
        <dbReference type="EMBL" id="AWP13485.1"/>
    </source>
</evidence>
<dbReference type="Proteomes" id="UP000246464">
    <property type="component" value="Chromosome 14"/>
</dbReference>
<evidence type="ECO:0000256" key="1">
    <source>
        <dbReference type="SAM" id="MobiDB-lite"/>
    </source>
</evidence>